<dbReference type="PROSITE" id="PS50893">
    <property type="entry name" value="ABC_TRANSPORTER_2"/>
    <property type="match status" value="2"/>
</dbReference>
<evidence type="ECO:0000313" key="7">
    <source>
        <dbReference type="Proteomes" id="UP000277858"/>
    </source>
</evidence>
<dbReference type="PANTHER" id="PTHR19211:SF6">
    <property type="entry name" value="BLL7188 PROTEIN"/>
    <property type="match status" value="1"/>
</dbReference>
<dbReference type="OrthoDB" id="5592724at2"/>
<evidence type="ECO:0000256" key="3">
    <source>
        <dbReference type="ARBA" id="ARBA00022840"/>
    </source>
</evidence>
<dbReference type="AlphaFoldDB" id="A0A448NWR5"/>
<keyword evidence="3 6" id="KW-0067">ATP-binding</keyword>
<feature type="domain" description="ABC transporter" evidence="5">
    <location>
        <begin position="9"/>
        <end position="246"/>
    </location>
</feature>
<proteinExistence type="predicted"/>
<sequence>MSSTRTPAVTLAHLSFHWPDGSTVLHELSASFTAGRTGLIGSNGTGKTTLLRLIAGNLAPTSGSVTVTGEVGRLPQHLILETGSTVADLLGVAARLAAMRAIESGDADPAHFETLAEDWDVEARSLAALDRIGLPGIGLPGIGLDRRVGTLSGGETVLAALTGLQLAGHEVVLLDEPTNNLDRDSRRLMYEAIASWRGTLIVVSHDVELLNLMDTTAELRDGTLALFGGPYDDYQDHLADQQAAAQQALRSAEQQLRTEQRQRVEAQTTLARRRCYARTDYQNKRRPKMIMNNRRQEAQVSAGKLRGRLDASVEAARRAVAQQEERIRRDPTITIALPDPDVPSGRRLAELRDRHGHRIILQGPEHLALTGRNGVGKTRLLNTLMSPEGAPWQGMRAEGLTDRIGYLPQRLDHLDDGATALETVRAAAPGAPEGDLRAGLARFLFRGEAVDRRVGDLSGGERFRVALAALLLADPPNQLLVLDEPTNNLDLHSVDELVDALAGYRGGLIVVSHDSHVLDRLGIDTWVTMDESGLHETSPSPPGAGDGP</sequence>
<dbReference type="GO" id="GO:0005524">
    <property type="term" value="F:ATP binding"/>
    <property type="evidence" value="ECO:0007669"/>
    <property type="project" value="UniProtKB-KW"/>
</dbReference>
<dbReference type="GO" id="GO:0016887">
    <property type="term" value="F:ATP hydrolysis activity"/>
    <property type="evidence" value="ECO:0007669"/>
    <property type="project" value="InterPro"/>
</dbReference>
<dbReference type="InterPro" id="IPR003593">
    <property type="entry name" value="AAA+_ATPase"/>
</dbReference>
<dbReference type="SMART" id="SM00382">
    <property type="entry name" value="AAA"/>
    <property type="match status" value="2"/>
</dbReference>
<evidence type="ECO:0000256" key="4">
    <source>
        <dbReference type="SAM" id="Coils"/>
    </source>
</evidence>
<dbReference type="SUPFAM" id="SSF52540">
    <property type="entry name" value="P-loop containing nucleoside triphosphate hydrolases"/>
    <property type="match status" value="2"/>
</dbReference>
<dbReference type="Pfam" id="PF00005">
    <property type="entry name" value="ABC_tran"/>
    <property type="match status" value="2"/>
</dbReference>
<evidence type="ECO:0000256" key="1">
    <source>
        <dbReference type="ARBA" id="ARBA00022737"/>
    </source>
</evidence>
<dbReference type="Gene3D" id="3.40.50.300">
    <property type="entry name" value="P-loop containing nucleotide triphosphate hydrolases"/>
    <property type="match status" value="2"/>
</dbReference>
<evidence type="ECO:0000313" key="6">
    <source>
        <dbReference type="EMBL" id="VEI02413.1"/>
    </source>
</evidence>
<dbReference type="RefSeq" id="WP_028703422.1">
    <property type="nucleotide sequence ID" value="NZ_LR134473.1"/>
</dbReference>
<name>A0A448NWR5_9ACTN</name>
<dbReference type="Proteomes" id="UP000277858">
    <property type="component" value="Chromosome"/>
</dbReference>
<dbReference type="InterPro" id="IPR003439">
    <property type="entry name" value="ABC_transporter-like_ATP-bd"/>
</dbReference>
<reference evidence="6 7" key="1">
    <citation type="submission" date="2018-12" db="EMBL/GenBank/DDBJ databases">
        <authorList>
            <consortium name="Pathogen Informatics"/>
        </authorList>
    </citation>
    <scope>NUCLEOTIDE SEQUENCE [LARGE SCALE GENOMIC DNA]</scope>
    <source>
        <strain evidence="6 7">NCTC13652</strain>
    </source>
</reference>
<feature type="domain" description="ABC transporter" evidence="5">
    <location>
        <begin position="337"/>
        <end position="547"/>
    </location>
</feature>
<evidence type="ECO:0000259" key="5">
    <source>
        <dbReference type="PROSITE" id="PS50893"/>
    </source>
</evidence>
<gene>
    <name evidence="6" type="primary">yheS_2</name>
    <name evidence="6" type="ORF">NCTC13652_00587</name>
</gene>
<keyword evidence="2" id="KW-0547">Nucleotide-binding</keyword>
<dbReference type="STRING" id="1122997.GCA_000425285_01947"/>
<dbReference type="FunFam" id="3.40.50.300:FF:001320">
    <property type="entry name" value="Heme ABC transporter ATP-binding protein"/>
    <property type="match status" value="1"/>
</dbReference>
<keyword evidence="7" id="KW-1185">Reference proteome</keyword>
<dbReference type="InterPro" id="IPR027417">
    <property type="entry name" value="P-loop_NTPase"/>
</dbReference>
<accession>A0A448NWR5</accession>
<evidence type="ECO:0000256" key="2">
    <source>
        <dbReference type="ARBA" id="ARBA00022741"/>
    </source>
</evidence>
<keyword evidence="1" id="KW-0677">Repeat</keyword>
<dbReference type="InterPro" id="IPR050611">
    <property type="entry name" value="ABCF"/>
</dbReference>
<dbReference type="EMBL" id="LR134473">
    <property type="protein sequence ID" value="VEI02413.1"/>
    <property type="molecule type" value="Genomic_DNA"/>
</dbReference>
<feature type="coiled-coil region" evidence="4">
    <location>
        <begin position="235"/>
        <end position="269"/>
    </location>
</feature>
<keyword evidence="4" id="KW-0175">Coiled coil</keyword>
<organism evidence="6 7">
    <name type="scientific">Acidipropionibacterium jensenii</name>
    <dbReference type="NCBI Taxonomy" id="1749"/>
    <lineage>
        <taxon>Bacteria</taxon>
        <taxon>Bacillati</taxon>
        <taxon>Actinomycetota</taxon>
        <taxon>Actinomycetes</taxon>
        <taxon>Propionibacteriales</taxon>
        <taxon>Propionibacteriaceae</taxon>
        <taxon>Acidipropionibacterium</taxon>
    </lineage>
</organism>
<dbReference type="PANTHER" id="PTHR19211">
    <property type="entry name" value="ATP-BINDING TRANSPORT PROTEIN-RELATED"/>
    <property type="match status" value="1"/>
</dbReference>
<protein>
    <submittedName>
        <fullName evidence="6">Uncharacterized ABC transporter ATP-binding protein YheS</fullName>
    </submittedName>
</protein>